<protein>
    <recommendedName>
        <fullName evidence="1">MOSC domain-containing protein</fullName>
    </recommendedName>
</protein>
<dbReference type="RefSeq" id="XP_007805926.1">
    <property type="nucleotide sequence ID" value="XM_007807735.1"/>
</dbReference>
<dbReference type="GO" id="GO:0030170">
    <property type="term" value="F:pyridoxal phosphate binding"/>
    <property type="evidence" value="ECO:0007669"/>
    <property type="project" value="InterPro"/>
</dbReference>
<dbReference type="OMA" id="RQVHLMP"/>
<dbReference type="InterPro" id="IPR005302">
    <property type="entry name" value="MoCF_Sase_C"/>
</dbReference>
<dbReference type="PROSITE" id="PS51340">
    <property type="entry name" value="MOSC"/>
    <property type="match status" value="1"/>
</dbReference>
<accession>U1HHU0</accession>
<keyword evidence="3" id="KW-1185">Reference proteome</keyword>
<reference evidence="3" key="1">
    <citation type="journal article" date="2014" name="BMC Genomics">
        <title>Genome characteristics reveal the impact of lichenization on lichen-forming fungus Endocarpon pusillum Hedwig (Verrucariales, Ascomycota).</title>
        <authorList>
            <person name="Wang Y.-Y."/>
            <person name="Liu B."/>
            <person name="Zhang X.-Y."/>
            <person name="Zhou Q.-M."/>
            <person name="Zhang T."/>
            <person name="Li H."/>
            <person name="Yu Y.-F."/>
            <person name="Zhang X.-L."/>
            <person name="Hao X.-Y."/>
            <person name="Wang M."/>
            <person name="Wang L."/>
            <person name="Wei J.-C."/>
        </authorList>
    </citation>
    <scope>NUCLEOTIDE SEQUENCE [LARGE SCALE GENOMIC DNA]</scope>
    <source>
        <strain evidence="3">Z07020 / HMAS-L-300199</strain>
    </source>
</reference>
<dbReference type="PANTHER" id="PTHR36930:SF1">
    <property type="entry name" value="MOSC DOMAIN-CONTAINING PROTEIN"/>
    <property type="match status" value="1"/>
</dbReference>
<dbReference type="GO" id="GO:0030151">
    <property type="term" value="F:molybdenum ion binding"/>
    <property type="evidence" value="ECO:0007669"/>
    <property type="project" value="InterPro"/>
</dbReference>
<dbReference type="eggNOG" id="ENOG502SNI2">
    <property type="taxonomic scope" value="Eukaryota"/>
</dbReference>
<dbReference type="OrthoDB" id="14384at2759"/>
<dbReference type="SUPFAM" id="SSF50800">
    <property type="entry name" value="PK beta-barrel domain-like"/>
    <property type="match status" value="1"/>
</dbReference>
<dbReference type="PANTHER" id="PTHR36930">
    <property type="entry name" value="METAL-SULFUR CLUSTER BIOSYNTHESIS PROTEINS YUAD-RELATED"/>
    <property type="match status" value="1"/>
</dbReference>
<feature type="domain" description="MOSC" evidence="1">
    <location>
        <begin position="17"/>
        <end position="181"/>
    </location>
</feature>
<sequence length="192" mass="20922">MSVLSVALSKEHTFSKTPVRSITLVKDLGVEGDVHNGLTDQHRPRLHIKPAPVNLRQVHLMQNEILEDFGVKPADIGENITTTGIDLLALGRGTRIHFLPASVVTGGDGYTDGAGGPQPHAIIRITGLRHPCPMIEKFRGGLQEKFIVRDQERKIVERKAGVMGVVEVGGTVEPGMRLKMEKPSEFEPLACV</sequence>
<dbReference type="InterPro" id="IPR011037">
    <property type="entry name" value="Pyrv_Knase-like_insert_dom_sf"/>
</dbReference>
<dbReference type="GO" id="GO:0003824">
    <property type="term" value="F:catalytic activity"/>
    <property type="evidence" value="ECO:0007669"/>
    <property type="project" value="InterPro"/>
</dbReference>
<name>U1HHU0_ENDPU</name>
<dbReference type="InterPro" id="IPR052716">
    <property type="entry name" value="MOSC_domain"/>
</dbReference>
<evidence type="ECO:0000313" key="2">
    <source>
        <dbReference type="EMBL" id="ERF68434.1"/>
    </source>
</evidence>
<dbReference type="Proteomes" id="UP000019373">
    <property type="component" value="Unassembled WGS sequence"/>
</dbReference>
<dbReference type="AlphaFoldDB" id="U1HHU0"/>
<dbReference type="EMBL" id="KE721518">
    <property type="protein sequence ID" value="ERF68434.1"/>
    <property type="molecule type" value="Genomic_DNA"/>
</dbReference>
<evidence type="ECO:0000313" key="3">
    <source>
        <dbReference type="Proteomes" id="UP000019373"/>
    </source>
</evidence>
<dbReference type="Gene3D" id="2.40.33.20">
    <property type="entry name" value="PK beta-barrel domain-like"/>
    <property type="match status" value="1"/>
</dbReference>
<organism evidence="2 3">
    <name type="scientific">Endocarpon pusillum (strain Z07020 / HMAS-L-300199)</name>
    <name type="common">Lichen-forming fungus</name>
    <dbReference type="NCBI Taxonomy" id="1263415"/>
    <lineage>
        <taxon>Eukaryota</taxon>
        <taxon>Fungi</taxon>
        <taxon>Dikarya</taxon>
        <taxon>Ascomycota</taxon>
        <taxon>Pezizomycotina</taxon>
        <taxon>Eurotiomycetes</taxon>
        <taxon>Chaetothyriomycetidae</taxon>
        <taxon>Verrucariales</taxon>
        <taxon>Verrucariaceae</taxon>
        <taxon>Endocarpon</taxon>
    </lineage>
</organism>
<dbReference type="GeneID" id="19238790"/>
<evidence type="ECO:0000259" key="1">
    <source>
        <dbReference type="PROSITE" id="PS51340"/>
    </source>
</evidence>
<dbReference type="HOGENOM" id="CLU_092690_0_0_1"/>
<proteinExistence type="predicted"/>
<gene>
    <name evidence="2" type="ORF">EPUS_03752</name>
</gene>